<evidence type="ECO:0000313" key="1">
    <source>
        <dbReference type="Ensembl" id="ENSPEMP00000033737.1"/>
    </source>
</evidence>
<name>A0A8C8UPS5_PERMB</name>
<sequence length="64" mass="6779">MTSTVVGVTLTTAAVAPTYISQAIKHTEPQVRQGFQSLLKSGFGGSCYRGGFPLQMSKQEATVD</sequence>
<dbReference type="Ensembl" id="ENSPEMT00000041254.1">
    <property type="protein sequence ID" value="ENSPEMP00000033737.1"/>
    <property type="gene ID" value="ENSPEMG00000029901.1"/>
</dbReference>
<reference evidence="1" key="3">
    <citation type="submission" date="2025-09" db="UniProtKB">
        <authorList>
            <consortium name="Ensembl"/>
        </authorList>
    </citation>
    <scope>IDENTIFICATION</scope>
</reference>
<proteinExistence type="predicted"/>
<evidence type="ECO:0000313" key="2">
    <source>
        <dbReference type="Proteomes" id="UP000694547"/>
    </source>
</evidence>
<reference evidence="1" key="2">
    <citation type="submission" date="2025-08" db="UniProtKB">
        <authorList>
            <consortium name="Ensembl"/>
        </authorList>
    </citation>
    <scope>IDENTIFICATION</scope>
</reference>
<dbReference type="Proteomes" id="UP000694547">
    <property type="component" value="Chromosome 8"/>
</dbReference>
<accession>A0A8C8UPS5</accession>
<reference evidence="1 2" key="1">
    <citation type="submission" date="2018-10" db="EMBL/GenBank/DDBJ databases">
        <title>Improved assembly of the deer mouse Peromyscus maniculatus genome.</title>
        <authorList>
            <person name="Lassance J.-M."/>
            <person name="Hoekstra H.E."/>
        </authorList>
    </citation>
    <scope>NUCLEOTIDE SEQUENCE [LARGE SCALE GENOMIC DNA]</scope>
</reference>
<keyword evidence="2" id="KW-1185">Reference proteome</keyword>
<protein>
    <submittedName>
        <fullName evidence="1">Uncharacterized protein</fullName>
    </submittedName>
</protein>
<organism evidence="1 2">
    <name type="scientific">Peromyscus maniculatus bairdii</name>
    <name type="common">Prairie deer mouse</name>
    <dbReference type="NCBI Taxonomy" id="230844"/>
    <lineage>
        <taxon>Eukaryota</taxon>
        <taxon>Metazoa</taxon>
        <taxon>Chordata</taxon>
        <taxon>Craniata</taxon>
        <taxon>Vertebrata</taxon>
        <taxon>Euteleostomi</taxon>
        <taxon>Mammalia</taxon>
        <taxon>Eutheria</taxon>
        <taxon>Euarchontoglires</taxon>
        <taxon>Glires</taxon>
        <taxon>Rodentia</taxon>
        <taxon>Myomorpha</taxon>
        <taxon>Muroidea</taxon>
        <taxon>Cricetidae</taxon>
        <taxon>Neotominae</taxon>
        <taxon>Peromyscus</taxon>
    </lineage>
</organism>
<dbReference type="AlphaFoldDB" id="A0A8C8UPS5"/>